<evidence type="ECO:0000256" key="1">
    <source>
        <dbReference type="ARBA" id="ARBA00001936"/>
    </source>
</evidence>
<keyword evidence="10" id="KW-1185">Reference proteome</keyword>
<comment type="cofactor">
    <cofactor evidence="2">
        <name>Mg(2+)</name>
        <dbReference type="ChEBI" id="CHEBI:18420"/>
    </cofactor>
</comment>
<dbReference type="Gene3D" id="3.90.79.10">
    <property type="entry name" value="Nucleoside Triphosphate Pyrophosphohydrolase"/>
    <property type="match status" value="1"/>
</dbReference>
<comment type="cofactor">
    <cofactor evidence="1">
        <name>Mn(2+)</name>
        <dbReference type="ChEBI" id="CHEBI:29035"/>
    </cofactor>
</comment>
<organism evidence="9 10">
    <name type="scientific">Novipirellula rosea</name>
    <dbReference type="NCBI Taxonomy" id="1031540"/>
    <lineage>
        <taxon>Bacteria</taxon>
        <taxon>Pseudomonadati</taxon>
        <taxon>Planctomycetota</taxon>
        <taxon>Planctomycetia</taxon>
        <taxon>Pirellulales</taxon>
        <taxon>Pirellulaceae</taxon>
        <taxon>Novipirellula</taxon>
    </lineage>
</organism>
<dbReference type="InterPro" id="IPR015797">
    <property type="entry name" value="NUDIX_hydrolase-like_dom_sf"/>
</dbReference>
<dbReference type="InterPro" id="IPR045121">
    <property type="entry name" value="CoAse"/>
</dbReference>
<dbReference type="PROSITE" id="PS00893">
    <property type="entry name" value="NUDIX_BOX"/>
    <property type="match status" value="1"/>
</dbReference>
<dbReference type="Proteomes" id="UP001500840">
    <property type="component" value="Unassembled WGS sequence"/>
</dbReference>
<dbReference type="PANTHER" id="PTHR12992">
    <property type="entry name" value="NUDIX HYDROLASE"/>
    <property type="match status" value="1"/>
</dbReference>
<evidence type="ECO:0000259" key="8">
    <source>
        <dbReference type="PROSITE" id="PS51462"/>
    </source>
</evidence>
<dbReference type="InterPro" id="IPR000086">
    <property type="entry name" value="NUDIX_hydrolase_dom"/>
</dbReference>
<keyword evidence="4 7" id="KW-0378">Hydrolase</keyword>
<evidence type="ECO:0000256" key="4">
    <source>
        <dbReference type="ARBA" id="ARBA00022801"/>
    </source>
</evidence>
<reference evidence="10" key="1">
    <citation type="journal article" date="2019" name="Int. J. Syst. Evol. Microbiol.">
        <title>The Global Catalogue of Microorganisms (GCM) 10K type strain sequencing project: providing services to taxonomists for standard genome sequencing and annotation.</title>
        <authorList>
            <consortium name="The Broad Institute Genomics Platform"/>
            <consortium name="The Broad Institute Genome Sequencing Center for Infectious Disease"/>
            <person name="Wu L."/>
            <person name="Ma J."/>
        </authorList>
    </citation>
    <scope>NUCLEOTIDE SEQUENCE [LARGE SCALE GENOMIC DNA]</scope>
    <source>
        <strain evidence="10">JCM 17759</strain>
    </source>
</reference>
<evidence type="ECO:0000256" key="3">
    <source>
        <dbReference type="ARBA" id="ARBA00022723"/>
    </source>
</evidence>
<proteinExistence type="inferred from homology"/>
<comment type="caution">
    <text evidence="9">The sequence shown here is derived from an EMBL/GenBank/DDBJ whole genome shotgun (WGS) entry which is preliminary data.</text>
</comment>
<dbReference type="InterPro" id="IPR020476">
    <property type="entry name" value="Nudix_hydrolase"/>
</dbReference>
<dbReference type="CDD" id="cd03426">
    <property type="entry name" value="NUDIX_CoAse_Nudt7"/>
    <property type="match status" value="1"/>
</dbReference>
<gene>
    <name evidence="9" type="ORF">GCM10023156_66810</name>
</gene>
<dbReference type="EMBL" id="BAABGA010000120">
    <property type="protein sequence ID" value="GAA4471742.1"/>
    <property type="molecule type" value="Genomic_DNA"/>
</dbReference>
<evidence type="ECO:0000256" key="2">
    <source>
        <dbReference type="ARBA" id="ARBA00001946"/>
    </source>
</evidence>
<feature type="domain" description="Nudix hydrolase" evidence="8">
    <location>
        <begin position="64"/>
        <end position="198"/>
    </location>
</feature>
<protein>
    <submittedName>
        <fullName evidence="9">CoA pyrophosphatase</fullName>
    </submittedName>
</protein>
<evidence type="ECO:0000256" key="6">
    <source>
        <dbReference type="ARBA" id="ARBA00023211"/>
    </source>
</evidence>
<dbReference type="PANTHER" id="PTHR12992:SF11">
    <property type="entry name" value="MITOCHONDRIAL COENZYME A DIPHOSPHATASE NUDT8"/>
    <property type="match status" value="1"/>
</dbReference>
<keyword evidence="5" id="KW-0460">Magnesium</keyword>
<keyword evidence="6" id="KW-0464">Manganese</keyword>
<dbReference type="SUPFAM" id="SSF55811">
    <property type="entry name" value="Nudix"/>
    <property type="match status" value="1"/>
</dbReference>
<evidence type="ECO:0000256" key="5">
    <source>
        <dbReference type="ARBA" id="ARBA00022842"/>
    </source>
</evidence>
<evidence type="ECO:0000313" key="9">
    <source>
        <dbReference type="EMBL" id="GAA4471742.1"/>
    </source>
</evidence>
<sequence length="255" mass="28572">MTPMTVQPSQQRSAVLADDLGHFLTEQLSTESGSGNRSAHGGRLEPMFPGLAYGRHRGPSRRGCRQAAVAISLFQDADQQWVIPLTQRPMTLKHHGGQICLPGGRREAGESPEEAALREFEEELGVRPEVQTCCGRLGEQYVYASDNAVQPVVFILETPLLQWQPDPIEVENVILMPLSELFRPSRRIVVQMKKRVHLIETRADRNPSLGADTLQFAAPAFQYHDYRIWGATAMILDELARILLPYYNRSKVTGN</sequence>
<dbReference type="InterPro" id="IPR020084">
    <property type="entry name" value="NUDIX_hydrolase_CS"/>
</dbReference>
<evidence type="ECO:0000313" key="10">
    <source>
        <dbReference type="Proteomes" id="UP001500840"/>
    </source>
</evidence>
<evidence type="ECO:0000256" key="7">
    <source>
        <dbReference type="RuleBase" id="RU003476"/>
    </source>
</evidence>
<dbReference type="Pfam" id="PF00293">
    <property type="entry name" value="NUDIX"/>
    <property type="match status" value="1"/>
</dbReference>
<name>A0ABP8NRE2_9BACT</name>
<keyword evidence="3" id="KW-0479">Metal-binding</keyword>
<accession>A0ABP8NRE2</accession>
<dbReference type="PROSITE" id="PS51462">
    <property type="entry name" value="NUDIX"/>
    <property type="match status" value="1"/>
</dbReference>
<comment type="similarity">
    <text evidence="7">Belongs to the Nudix hydrolase family.</text>
</comment>
<dbReference type="PRINTS" id="PR00502">
    <property type="entry name" value="NUDIXFAMILY"/>
</dbReference>